<protein>
    <submittedName>
        <fullName evidence="1">Uncharacterized protein</fullName>
    </submittedName>
</protein>
<dbReference type="EMBL" id="AZEL01000050">
    <property type="protein sequence ID" value="KRL21046.1"/>
    <property type="molecule type" value="Genomic_DNA"/>
</dbReference>
<organism evidence="1 2">
    <name type="scientific">Lactobacillus gallinarum DSM 10532 = JCM 2011</name>
    <dbReference type="NCBI Taxonomy" id="1423748"/>
    <lineage>
        <taxon>Bacteria</taxon>
        <taxon>Bacillati</taxon>
        <taxon>Bacillota</taxon>
        <taxon>Bacilli</taxon>
        <taxon>Lactobacillales</taxon>
        <taxon>Lactobacillaceae</taxon>
        <taxon>Lactobacillus</taxon>
    </lineage>
</organism>
<comment type="caution">
    <text evidence="1">The sequence shown here is derived from an EMBL/GenBank/DDBJ whole genome shotgun (WGS) entry which is preliminary data.</text>
</comment>
<gene>
    <name evidence="1" type="ORF">FC37_GL001526</name>
</gene>
<dbReference type="AlphaFoldDB" id="A0A0R1NLE4"/>
<dbReference type="Proteomes" id="UP000051311">
    <property type="component" value="Unassembled WGS sequence"/>
</dbReference>
<sequence length="57" mass="6436">MSKRTVNKTGTSGDKPNLITEIPKIANKAMRIIIDSVKETFCFFIFIPPNKKIPLTK</sequence>
<name>A0A0R1NLE4_9LACO</name>
<reference evidence="1 2" key="1">
    <citation type="journal article" date="2015" name="Genome Announc.">
        <title>Expanding the biotechnology potential of lactobacilli through comparative genomics of 213 strains and associated genera.</title>
        <authorList>
            <person name="Sun Z."/>
            <person name="Harris H.M."/>
            <person name="McCann A."/>
            <person name="Guo C."/>
            <person name="Argimon S."/>
            <person name="Zhang W."/>
            <person name="Yang X."/>
            <person name="Jeffery I.B."/>
            <person name="Cooney J.C."/>
            <person name="Kagawa T.F."/>
            <person name="Liu W."/>
            <person name="Song Y."/>
            <person name="Salvetti E."/>
            <person name="Wrobel A."/>
            <person name="Rasinkangas P."/>
            <person name="Parkhill J."/>
            <person name="Rea M.C."/>
            <person name="O'Sullivan O."/>
            <person name="Ritari J."/>
            <person name="Douillard F.P."/>
            <person name="Paul Ross R."/>
            <person name="Yang R."/>
            <person name="Briner A.E."/>
            <person name="Felis G.E."/>
            <person name="de Vos W.M."/>
            <person name="Barrangou R."/>
            <person name="Klaenhammer T.R."/>
            <person name="Caufield P.W."/>
            <person name="Cui Y."/>
            <person name="Zhang H."/>
            <person name="O'Toole P.W."/>
        </authorList>
    </citation>
    <scope>NUCLEOTIDE SEQUENCE [LARGE SCALE GENOMIC DNA]</scope>
    <source>
        <strain evidence="1 2">DSM 10532</strain>
    </source>
</reference>
<proteinExistence type="predicted"/>
<evidence type="ECO:0000313" key="2">
    <source>
        <dbReference type="Proteomes" id="UP000051311"/>
    </source>
</evidence>
<accession>A0A0R1NLE4</accession>
<evidence type="ECO:0000313" key="1">
    <source>
        <dbReference type="EMBL" id="KRL21046.1"/>
    </source>
</evidence>